<dbReference type="GO" id="GO:0005737">
    <property type="term" value="C:cytoplasm"/>
    <property type="evidence" value="ECO:0007669"/>
    <property type="project" value="UniProtKB-ARBA"/>
</dbReference>
<dbReference type="RefSeq" id="XP_033533137.1">
    <property type="nucleotide sequence ID" value="XM_033679676.1"/>
</dbReference>
<dbReference type="SFLD" id="SFLDG00358">
    <property type="entry name" value="Main_(cytGST)"/>
    <property type="match status" value="1"/>
</dbReference>
<feature type="domain" description="GST N-terminal" evidence="5">
    <location>
        <begin position="6"/>
        <end position="93"/>
    </location>
</feature>
<dbReference type="InterPro" id="IPR040079">
    <property type="entry name" value="Glutathione_S-Trfase"/>
</dbReference>
<name>A0A6G1G0Q2_9PEZI</name>
<dbReference type="InterPro" id="IPR004045">
    <property type="entry name" value="Glutathione_S-Trfase_N"/>
</dbReference>
<dbReference type="CDD" id="cd03189">
    <property type="entry name" value="GST_C_GTT1_like"/>
    <property type="match status" value="1"/>
</dbReference>
<dbReference type="PANTHER" id="PTHR44051">
    <property type="entry name" value="GLUTATHIONE S-TRANSFERASE-RELATED"/>
    <property type="match status" value="1"/>
</dbReference>
<dbReference type="PANTHER" id="PTHR44051:SF9">
    <property type="entry name" value="GLUTATHIONE S-TRANSFERASE 1"/>
    <property type="match status" value="1"/>
</dbReference>
<dbReference type="GO" id="GO:0004364">
    <property type="term" value="F:glutathione transferase activity"/>
    <property type="evidence" value="ECO:0007669"/>
    <property type="project" value="UniProtKB-EC"/>
</dbReference>
<evidence type="ECO:0000256" key="4">
    <source>
        <dbReference type="ARBA" id="ARBA00047960"/>
    </source>
</evidence>
<dbReference type="PROSITE" id="PS50405">
    <property type="entry name" value="GST_CTER"/>
    <property type="match status" value="1"/>
</dbReference>
<feature type="domain" description="GST C-terminal" evidence="6">
    <location>
        <begin position="108"/>
        <end position="253"/>
    </location>
</feature>
<keyword evidence="8" id="KW-1185">Reference proteome</keyword>
<comment type="similarity">
    <text evidence="1">Belongs to the GST superfamily.</text>
</comment>
<evidence type="ECO:0000256" key="3">
    <source>
        <dbReference type="ARBA" id="ARBA00022679"/>
    </source>
</evidence>
<dbReference type="Gene3D" id="1.20.1050.10">
    <property type="match status" value="1"/>
</dbReference>
<dbReference type="SFLD" id="SFLDS00019">
    <property type="entry name" value="Glutathione_Transferase_(cytos"/>
    <property type="match status" value="1"/>
</dbReference>
<dbReference type="InterPro" id="IPR010987">
    <property type="entry name" value="Glutathione-S-Trfase_C-like"/>
</dbReference>
<protein>
    <recommendedName>
        <fullName evidence="2">glutathione transferase</fullName>
        <ecNumber evidence="2">2.5.1.18</ecNumber>
    </recommendedName>
</protein>
<gene>
    <name evidence="7 9" type="ORF">P152DRAFT_459447</name>
</gene>
<dbReference type="PROSITE" id="PS50404">
    <property type="entry name" value="GST_NTER"/>
    <property type="match status" value="1"/>
</dbReference>
<dbReference type="SUPFAM" id="SSF52833">
    <property type="entry name" value="Thioredoxin-like"/>
    <property type="match status" value="1"/>
</dbReference>
<evidence type="ECO:0000313" key="9">
    <source>
        <dbReference type="RefSeq" id="XP_033533137.1"/>
    </source>
</evidence>
<dbReference type="Proteomes" id="UP000504638">
    <property type="component" value="Unplaced"/>
</dbReference>
<dbReference type="Pfam" id="PF14497">
    <property type="entry name" value="GST_C_3"/>
    <property type="match status" value="1"/>
</dbReference>
<evidence type="ECO:0000256" key="2">
    <source>
        <dbReference type="ARBA" id="ARBA00012452"/>
    </source>
</evidence>
<sequence>MASTETPKITIHWLNYSRSHRIVWLLEELNLEYEIKLYKRGEDRLAPKELRDLHPLGKSPLLEIQTPGREKPLIIAESAFIVEYLTESFGKQMIPARFPEGKETIGFESEEWLRYRHLLHFAEGSFMPPLLIALMVGTIRDAPVPFFIKPVTKSIAQKINDGFLSNQLKQNFAFVESQVASSPDAGEFLCGKSLTGADIMMIFPLQGAMSRGGLNAEEHPKTVAYVKRLEERDAYKRGVQKIVDLTGEPFSPVFQ</sequence>
<evidence type="ECO:0000256" key="1">
    <source>
        <dbReference type="ARBA" id="ARBA00007409"/>
    </source>
</evidence>
<proteinExistence type="inferred from homology"/>
<organism evidence="7">
    <name type="scientific">Eremomyces bilateralis CBS 781.70</name>
    <dbReference type="NCBI Taxonomy" id="1392243"/>
    <lineage>
        <taxon>Eukaryota</taxon>
        <taxon>Fungi</taxon>
        <taxon>Dikarya</taxon>
        <taxon>Ascomycota</taxon>
        <taxon>Pezizomycotina</taxon>
        <taxon>Dothideomycetes</taxon>
        <taxon>Dothideomycetes incertae sedis</taxon>
        <taxon>Eremomycetales</taxon>
        <taxon>Eremomycetaceae</taxon>
        <taxon>Eremomyces</taxon>
    </lineage>
</organism>
<reference evidence="9" key="3">
    <citation type="submission" date="2025-04" db="UniProtKB">
        <authorList>
            <consortium name="RefSeq"/>
        </authorList>
    </citation>
    <scope>IDENTIFICATION</scope>
    <source>
        <strain evidence="9">CBS 781.70</strain>
    </source>
</reference>
<dbReference type="InterPro" id="IPR036249">
    <property type="entry name" value="Thioredoxin-like_sf"/>
</dbReference>
<dbReference type="InterPro" id="IPR004046">
    <property type="entry name" value="GST_C"/>
</dbReference>
<evidence type="ECO:0000259" key="5">
    <source>
        <dbReference type="PROSITE" id="PS50404"/>
    </source>
</evidence>
<dbReference type="EC" id="2.5.1.18" evidence="2"/>
<dbReference type="SUPFAM" id="SSF47616">
    <property type="entry name" value="GST C-terminal domain-like"/>
    <property type="match status" value="1"/>
</dbReference>
<dbReference type="OrthoDB" id="2098326at2759"/>
<dbReference type="GeneID" id="54420246"/>
<dbReference type="Gene3D" id="3.40.30.10">
    <property type="entry name" value="Glutaredoxin"/>
    <property type="match status" value="1"/>
</dbReference>
<dbReference type="GO" id="GO:0004602">
    <property type="term" value="F:glutathione peroxidase activity"/>
    <property type="evidence" value="ECO:0007669"/>
    <property type="project" value="UniProtKB-ARBA"/>
</dbReference>
<evidence type="ECO:0000313" key="7">
    <source>
        <dbReference type="EMBL" id="KAF1811506.1"/>
    </source>
</evidence>
<dbReference type="FunFam" id="3.40.30.10:FF:000156">
    <property type="entry name" value="Glutathione S-transferase 1"/>
    <property type="match status" value="1"/>
</dbReference>
<evidence type="ECO:0000259" key="6">
    <source>
        <dbReference type="PROSITE" id="PS50405"/>
    </source>
</evidence>
<dbReference type="Pfam" id="PF02798">
    <property type="entry name" value="GST_N"/>
    <property type="match status" value="1"/>
</dbReference>
<reference evidence="9" key="2">
    <citation type="submission" date="2020-04" db="EMBL/GenBank/DDBJ databases">
        <authorList>
            <consortium name="NCBI Genome Project"/>
        </authorList>
    </citation>
    <scope>NUCLEOTIDE SEQUENCE</scope>
    <source>
        <strain evidence="9">CBS 781.70</strain>
    </source>
</reference>
<dbReference type="AlphaFoldDB" id="A0A6G1G0Q2"/>
<dbReference type="CDD" id="cd03046">
    <property type="entry name" value="GST_N_GTT1_like"/>
    <property type="match status" value="1"/>
</dbReference>
<dbReference type="EMBL" id="ML975161">
    <property type="protein sequence ID" value="KAF1811506.1"/>
    <property type="molecule type" value="Genomic_DNA"/>
</dbReference>
<dbReference type="InterPro" id="IPR036282">
    <property type="entry name" value="Glutathione-S-Trfase_C_sf"/>
</dbReference>
<keyword evidence="3 7" id="KW-0808">Transferase</keyword>
<comment type="catalytic activity">
    <reaction evidence="4">
        <text>RX + glutathione = an S-substituted glutathione + a halide anion + H(+)</text>
        <dbReference type="Rhea" id="RHEA:16437"/>
        <dbReference type="ChEBI" id="CHEBI:15378"/>
        <dbReference type="ChEBI" id="CHEBI:16042"/>
        <dbReference type="ChEBI" id="CHEBI:17792"/>
        <dbReference type="ChEBI" id="CHEBI:57925"/>
        <dbReference type="ChEBI" id="CHEBI:90779"/>
        <dbReference type="EC" id="2.5.1.18"/>
    </reaction>
</comment>
<accession>A0A6G1G0Q2</accession>
<reference evidence="7 9" key="1">
    <citation type="submission" date="2020-01" db="EMBL/GenBank/DDBJ databases">
        <authorList>
            <consortium name="DOE Joint Genome Institute"/>
            <person name="Haridas S."/>
            <person name="Albert R."/>
            <person name="Binder M."/>
            <person name="Bloem J."/>
            <person name="Labutti K."/>
            <person name="Salamov A."/>
            <person name="Andreopoulos B."/>
            <person name="Baker S.E."/>
            <person name="Barry K."/>
            <person name="Bills G."/>
            <person name="Bluhm B.H."/>
            <person name="Cannon C."/>
            <person name="Castanera R."/>
            <person name="Culley D.E."/>
            <person name="Daum C."/>
            <person name="Ezra D."/>
            <person name="Gonzalez J.B."/>
            <person name="Henrissat B."/>
            <person name="Kuo A."/>
            <person name="Liang C."/>
            <person name="Lipzen A."/>
            <person name="Lutzoni F."/>
            <person name="Magnuson J."/>
            <person name="Mondo S."/>
            <person name="Nolan M."/>
            <person name="Ohm R."/>
            <person name="Pangilinan J."/>
            <person name="Park H.-J."/>
            <person name="Ramirez L."/>
            <person name="Alfaro M."/>
            <person name="Sun H."/>
            <person name="Tritt A."/>
            <person name="Yoshinaga Y."/>
            <person name="Zwiers L.-H."/>
            <person name="Turgeon B.G."/>
            <person name="Goodwin S.B."/>
            <person name="Spatafora J.W."/>
            <person name="Crous P.W."/>
            <person name="Grigoriev I.V."/>
        </authorList>
    </citation>
    <scope>NUCLEOTIDE SEQUENCE</scope>
    <source>
        <strain evidence="7 9">CBS 781.70</strain>
    </source>
</reference>
<evidence type="ECO:0000313" key="8">
    <source>
        <dbReference type="Proteomes" id="UP000504638"/>
    </source>
</evidence>